<organism evidence="8 9">
    <name type="scientific">candidate division WS6 bacterium OLB20</name>
    <dbReference type="NCBI Taxonomy" id="1617426"/>
    <lineage>
        <taxon>Bacteria</taxon>
        <taxon>Candidatus Dojkabacteria</taxon>
    </lineage>
</organism>
<evidence type="ECO:0000313" key="9">
    <source>
        <dbReference type="Proteomes" id="UP000070457"/>
    </source>
</evidence>
<dbReference type="PANTHER" id="PTHR43124:SF3">
    <property type="entry name" value="CHLORAMPHENICOL EFFLUX PUMP RV0191"/>
    <property type="match status" value="1"/>
</dbReference>
<dbReference type="InterPro" id="IPR036259">
    <property type="entry name" value="MFS_trans_sf"/>
</dbReference>
<evidence type="ECO:0000256" key="6">
    <source>
        <dbReference type="SAM" id="Phobius"/>
    </source>
</evidence>
<feature type="transmembrane region" description="Helical" evidence="6">
    <location>
        <begin position="128"/>
        <end position="151"/>
    </location>
</feature>
<dbReference type="GO" id="GO:0005886">
    <property type="term" value="C:plasma membrane"/>
    <property type="evidence" value="ECO:0007669"/>
    <property type="project" value="UniProtKB-SubCell"/>
</dbReference>
<dbReference type="STRING" id="1617426.TR69_WS6001000970"/>
<dbReference type="InterPro" id="IPR020846">
    <property type="entry name" value="MFS_dom"/>
</dbReference>
<feature type="domain" description="Major facilitator superfamily (MFS) profile" evidence="7">
    <location>
        <begin position="208"/>
        <end position="406"/>
    </location>
</feature>
<dbReference type="PANTHER" id="PTHR43124">
    <property type="entry name" value="PURINE EFFLUX PUMP PBUE"/>
    <property type="match status" value="1"/>
</dbReference>
<accession>A0A136LZ97</accession>
<evidence type="ECO:0000313" key="8">
    <source>
        <dbReference type="EMBL" id="KXK26946.1"/>
    </source>
</evidence>
<sequence length="406" mass="45143">MVVRSPYRRKLIFFLVLTFFWFTADIILTYLTPLLAETREPNLALVGLIISMGSVAGIAADLFSSWKFSDRHYTFFYTAAFIIAMFVPLLLPFEGVLPVIILIMIGGIQYELFVFGQEDFLGHHIPKANHTTVSGLILMVTTMAALLTPLIVNPSLENLSFRFPFLLYIILLAAGALYFFVMRPAHKPEKTQRQNRIGFINELKIWTMLTKRTSIVFLVMLALMFLDAIFWMLGPLLSFEYASRNPELSGLFIPLYMLPGLFAGVYAPKIASRVGELRAAIGTLFLAGVFLIGFLFTEDLALLLILNLVSSIFSSATLPLIEGVMAHLIERLGDDGGHFIGLRGFATDIGYIIGPIFGGIIAETFSIREGFAFLGIVVAIAGAVMLALNPRPIRLPHKKLHELEEA</sequence>
<evidence type="ECO:0000256" key="1">
    <source>
        <dbReference type="ARBA" id="ARBA00004651"/>
    </source>
</evidence>
<dbReference type="Pfam" id="PF07690">
    <property type="entry name" value="MFS_1"/>
    <property type="match status" value="1"/>
</dbReference>
<keyword evidence="3 6" id="KW-0812">Transmembrane</keyword>
<comment type="subcellular location">
    <subcellularLocation>
        <location evidence="1">Cell membrane</location>
        <topology evidence="1">Multi-pass membrane protein</topology>
    </subcellularLocation>
</comment>
<keyword evidence="4 6" id="KW-1133">Transmembrane helix</keyword>
<reference evidence="8 9" key="1">
    <citation type="submission" date="2015-02" db="EMBL/GenBank/DDBJ databases">
        <title>Improved understanding of the partial-nitritation anammox process through 23 genomes representing the majority of the microbial community.</title>
        <authorList>
            <person name="Speth D.R."/>
            <person name="In T Zandt M."/>
            <person name="Guerrero Cruz S."/>
            <person name="Jetten M.S."/>
            <person name="Dutilh B.E."/>
        </authorList>
    </citation>
    <scope>NUCLEOTIDE SEQUENCE [LARGE SCALE GENOMIC DNA]</scope>
    <source>
        <strain evidence="8">OLB20</strain>
    </source>
</reference>
<feature type="transmembrane region" description="Helical" evidence="6">
    <location>
        <begin position="371"/>
        <end position="389"/>
    </location>
</feature>
<evidence type="ECO:0000256" key="5">
    <source>
        <dbReference type="ARBA" id="ARBA00023136"/>
    </source>
</evidence>
<evidence type="ECO:0000256" key="3">
    <source>
        <dbReference type="ARBA" id="ARBA00022692"/>
    </source>
</evidence>
<feature type="transmembrane region" description="Helical" evidence="6">
    <location>
        <begin position="342"/>
        <end position="365"/>
    </location>
</feature>
<dbReference type="InterPro" id="IPR050189">
    <property type="entry name" value="MFS_Efflux_Transporters"/>
</dbReference>
<keyword evidence="2" id="KW-1003">Cell membrane</keyword>
<feature type="transmembrane region" description="Helical" evidence="6">
    <location>
        <begin position="75"/>
        <end position="91"/>
    </location>
</feature>
<dbReference type="SUPFAM" id="SSF103473">
    <property type="entry name" value="MFS general substrate transporter"/>
    <property type="match status" value="1"/>
</dbReference>
<evidence type="ECO:0000259" key="7">
    <source>
        <dbReference type="PROSITE" id="PS50850"/>
    </source>
</evidence>
<feature type="transmembrane region" description="Helical" evidence="6">
    <location>
        <begin position="215"/>
        <end position="236"/>
    </location>
</feature>
<gene>
    <name evidence="8" type="ORF">TR69_WS6001000970</name>
</gene>
<dbReference type="EMBL" id="JYNZ01000003">
    <property type="protein sequence ID" value="KXK26946.1"/>
    <property type="molecule type" value="Genomic_DNA"/>
</dbReference>
<dbReference type="AlphaFoldDB" id="A0A136LZ97"/>
<feature type="transmembrane region" description="Helical" evidence="6">
    <location>
        <begin position="302"/>
        <end position="321"/>
    </location>
</feature>
<keyword evidence="5 6" id="KW-0472">Membrane</keyword>
<feature type="transmembrane region" description="Helical" evidence="6">
    <location>
        <begin position="163"/>
        <end position="181"/>
    </location>
</feature>
<dbReference type="Gene3D" id="1.20.1250.20">
    <property type="entry name" value="MFS general substrate transporter like domains"/>
    <property type="match status" value="2"/>
</dbReference>
<dbReference type="PROSITE" id="PS50850">
    <property type="entry name" value="MFS"/>
    <property type="match status" value="1"/>
</dbReference>
<dbReference type="Proteomes" id="UP000070457">
    <property type="component" value="Unassembled WGS sequence"/>
</dbReference>
<evidence type="ECO:0000256" key="4">
    <source>
        <dbReference type="ARBA" id="ARBA00022989"/>
    </source>
</evidence>
<evidence type="ECO:0000256" key="2">
    <source>
        <dbReference type="ARBA" id="ARBA00022475"/>
    </source>
</evidence>
<feature type="transmembrane region" description="Helical" evidence="6">
    <location>
        <begin position="12"/>
        <end position="31"/>
    </location>
</feature>
<dbReference type="GO" id="GO:0022857">
    <property type="term" value="F:transmembrane transporter activity"/>
    <property type="evidence" value="ECO:0007669"/>
    <property type="project" value="InterPro"/>
</dbReference>
<feature type="transmembrane region" description="Helical" evidence="6">
    <location>
        <begin position="97"/>
        <end position="116"/>
    </location>
</feature>
<name>A0A136LZ97_9BACT</name>
<comment type="caution">
    <text evidence="8">The sequence shown here is derived from an EMBL/GenBank/DDBJ whole genome shotgun (WGS) entry which is preliminary data.</text>
</comment>
<feature type="transmembrane region" description="Helical" evidence="6">
    <location>
        <begin position="248"/>
        <end position="267"/>
    </location>
</feature>
<feature type="transmembrane region" description="Helical" evidence="6">
    <location>
        <begin position="279"/>
        <end position="296"/>
    </location>
</feature>
<protein>
    <submittedName>
        <fullName evidence="8">Major Facilitator Superfamily protein</fullName>
    </submittedName>
</protein>
<dbReference type="InterPro" id="IPR011701">
    <property type="entry name" value="MFS"/>
</dbReference>
<feature type="transmembrane region" description="Helical" evidence="6">
    <location>
        <begin position="43"/>
        <end position="63"/>
    </location>
</feature>
<proteinExistence type="predicted"/>